<dbReference type="GO" id="GO:0047443">
    <property type="term" value="F:4-hydroxy-4-methyl-2-oxoglutarate aldolase activity"/>
    <property type="evidence" value="ECO:0007669"/>
    <property type="project" value="UniProtKB-EC"/>
</dbReference>
<comment type="cofactor">
    <cofactor evidence="2">
        <name>a divalent metal cation</name>
        <dbReference type="ChEBI" id="CHEBI:60240"/>
    </cofactor>
</comment>
<dbReference type="AlphaFoldDB" id="A0A1M5TBK2"/>
<gene>
    <name evidence="14" type="ORF">SAMN02745245_01425</name>
</gene>
<evidence type="ECO:0000256" key="11">
    <source>
        <dbReference type="ARBA" id="ARBA00032305"/>
    </source>
</evidence>
<dbReference type="STRING" id="1120995.SAMN02745245_01425"/>
<dbReference type="GO" id="GO:0046872">
    <property type="term" value="F:metal ion binding"/>
    <property type="evidence" value="ECO:0007669"/>
    <property type="project" value="UniProtKB-KW"/>
</dbReference>
<dbReference type="GO" id="GO:0008948">
    <property type="term" value="F:oxaloacetate decarboxylase activity"/>
    <property type="evidence" value="ECO:0007669"/>
    <property type="project" value="UniProtKB-EC"/>
</dbReference>
<keyword evidence="13" id="KW-0479">Metal-binding</keyword>
<proteinExistence type="inferred from homology"/>
<keyword evidence="13" id="KW-0460">Magnesium</keyword>
<comment type="cofactor">
    <cofactor evidence="13">
        <name>Mg(2+)</name>
        <dbReference type="ChEBI" id="CHEBI:18420"/>
    </cofactor>
</comment>
<evidence type="ECO:0000256" key="9">
    <source>
        <dbReference type="ARBA" id="ARBA00029596"/>
    </source>
</evidence>
<protein>
    <recommendedName>
        <fullName evidence="7">Putative 4-hydroxy-4-methyl-2-oxoglutarate aldolase</fullName>
        <ecNumber evidence="6">4.1.1.112</ecNumber>
        <ecNumber evidence="5">4.1.3.17</ecNumber>
    </recommendedName>
    <alternativeName>
        <fullName evidence="11">Oxaloacetate decarboxylase</fullName>
    </alternativeName>
    <alternativeName>
        <fullName evidence="9">Regulator of ribonuclease activity homolog</fullName>
    </alternativeName>
    <alternativeName>
        <fullName evidence="10">RraA-like protein</fullName>
    </alternativeName>
</protein>
<comment type="catalytic activity">
    <reaction evidence="12">
        <text>oxaloacetate + H(+) = pyruvate + CO2</text>
        <dbReference type="Rhea" id="RHEA:15641"/>
        <dbReference type="ChEBI" id="CHEBI:15361"/>
        <dbReference type="ChEBI" id="CHEBI:15378"/>
        <dbReference type="ChEBI" id="CHEBI:16452"/>
        <dbReference type="ChEBI" id="CHEBI:16526"/>
        <dbReference type="EC" id="4.1.1.112"/>
    </reaction>
</comment>
<evidence type="ECO:0000313" key="14">
    <source>
        <dbReference type="EMBL" id="SHH48112.1"/>
    </source>
</evidence>
<comment type="catalytic activity">
    <reaction evidence="1">
        <text>4-hydroxy-4-methyl-2-oxoglutarate = 2 pyruvate</text>
        <dbReference type="Rhea" id="RHEA:22748"/>
        <dbReference type="ChEBI" id="CHEBI:15361"/>
        <dbReference type="ChEBI" id="CHEBI:58276"/>
        <dbReference type="EC" id="4.1.3.17"/>
    </reaction>
</comment>
<evidence type="ECO:0000256" key="5">
    <source>
        <dbReference type="ARBA" id="ARBA00012213"/>
    </source>
</evidence>
<dbReference type="Gene3D" id="3.50.30.40">
    <property type="entry name" value="Ribonuclease E inhibitor RraA/RraA-like"/>
    <property type="match status" value="1"/>
</dbReference>
<dbReference type="Pfam" id="PF03737">
    <property type="entry name" value="RraA-like"/>
    <property type="match status" value="1"/>
</dbReference>
<sequence length="217" mass="23785">MNSKYEIKRPSKEILNKIRDIEITSLSDAADFNISMNHLIKPHINKNKIVGPALTLKLEKGDSLMVQKILEIAKPGDVIVIDTSGSEENAVWGDLRSLTAKQKDLEAVIIDGAIRDIEGCREINFPIFCKYVVCASSTKSKAAEINIPIKCGGITVNPGDIIVGDLNGVISIPQENAIEIVERALEKELSVSKSREEILKGIYISESTLNKINSLES</sequence>
<organism evidence="14 15">
    <name type="scientific">Anaerosphaera aminiphila DSM 21120</name>
    <dbReference type="NCBI Taxonomy" id="1120995"/>
    <lineage>
        <taxon>Bacteria</taxon>
        <taxon>Bacillati</taxon>
        <taxon>Bacillota</taxon>
        <taxon>Tissierellia</taxon>
        <taxon>Tissierellales</taxon>
        <taxon>Peptoniphilaceae</taxon>
        <taxon>Anaerosphaera</taxon>
    </lineage>
</organism>
<dbReference type="PANTHER" id="PTHR33254:SF4">
    <property type="entry name" value="4-HYDROXY-4-METHYL-2-OXOGLUTARATE ALDOLASE 3-RELATED"/>
    <property type="match status" value="1"/>
</dbReference>
<comment type="subunit">
    <text evidence="4">Homotrimer.</text>
</comment>
<keyword evidence="15" id="KW-1185">Reference proteome</keyword>
<evidence type="ECO:0000313" key="15">
    <source>
        <dbReference type="Proteomes" id="UP000184032"/>
    </source>
</evidence>
<feature type="binding site" evidence="13">
    <location>
        <position position="116"/>
    </location>
    <ligand>
        <name>Mg(2+)</name>
        <dbReference type="ChEBI" id="CHEBI:18420"/>
    </ligand>
</feature>
<dbReference type="CDD" id="cd16841">
    <property type="entry name" value="RraA_family"/>
    <property type="match status" value="1"/>
</dbReference>
<comment type="function">
    <text evidence="8">Catalyzes the aldol cleavage of 4-hydroxy-4-methyl-2-oxoglutarate (HMG) into 2 molecules of pyruvate. Also contains a secondary oxaloacetate (OAA) decarboxylase activity due to the common pyruvate enolate transition state formed following C-C bond cleavage in the retro-aldol and decarboxylation reactions.</text>
</comment>
<evidence type="ECO:0000256" key="6">
    <source>
        <dbReference type="ARBA" id="ARBA00012947"/>
    </source>
</evidence>
<dbReference type="EC" id="4.1.1.112" evidence="6"/>
<comment type="similarity">
    <text evidence="3">Belongs to the class II aldolase/RraA-like family.</text>
</comment>
<reference evidence="14 15" key="1">
    <citation type="submission" date="2016-11" db="EMBL/GenBank/DDBJ databases">
        <authorList>
            <person name="Jaros S."/>
            <person name="Januszkiewicz K."/>
            <person name="Wedrychowicz H."/>
        </authorList>
    </citation>
    <scope>NUCLEOTIDE SEQUENCE [LARGE SCALE GENOMIC DNA]</scope>
    <source>
        <strain evidence="14 15">DSM 21120</strain>
    </source>
</reference>
<dbReference type="EMBL" id="FQXI01000010">
    <property type="protein sequence ID" value="SHH48112.1"/>
    <property type="molecule type" value="Genomic_DNA"/>
</dbReference>
<dbReference type="SUPFAM" id="SSF89562">
    <property type="entry name" value="RraA-like"/>
    <property type="match status" value="1"/>
</dbReference>
<evidence type="ECO:0000256" key="2">
    <source>
        <dbReference type="ARBA" id="ARBA00001968"/>
    </source>
</evidence>
<evidence type="ECO:0000256" key="8">
    <source>
        <dbReference type="ARBA" id="ARBA00025046"/>
    </source>
</evidence>
<dbReference type="EC" id="4.1.3.17" evidence="5"/>
<dbReference type="OrthoDB" id="9784786at2"/>
<evidence type="ECO:0000256" key="3">
    <source>
        <dbReference type="ARBA" id="ARBA00008621"/>
    </source>
</evidence>
<evidence type="ECO:0000256" key="7">
    <source>
        <dbReference type="ARBA" id="ARBA00016549"/>
    </source>
</evidence>
<dbReference type="PANTHER" id="PTHR33254">
    <property type="entry name" value="4-HYDROXY-4-METHYL-2-OXOGLUTARATE ALDOLASE 3-RELATED"/>
    <property type="match status" value="1"/>
</dbReference>
<evidence type="ECO:0000256" key="13">
    <source>
        <dbReference type="PIRSR" id="PIRSR605493-1"/>
    </source>
</evidence>
<evidence type="ECO:0000256" key="12">
    <source>
        <dbReference type="ARBA" id="ARBA00047973"/>
    </source>
</evidence>
<accession>A0A1M5TBK2</accession>
<name>A0A1M5TBK2_9FIRM</name>
<dbReference type="InterPro" id="IPR005493">
    <property type="entry name" value="RraA/RraA-like"/>
</dbReference>
<evidence type="ECO:0000256" key="1">
    <source>
        <dbReference type="ARBA" id="ARBA00001342"/>
    </source>
</evidence>
<evidence type="ECO:0000256" key="10">
    <source>
        <dbReference type="ARBA" id="ARBA00030169"/>
    </source>
</evidence>
<feature type="binding site" evidence="13">
    <location>
        <position position="115"/>
    </location>
    <ligand>
        <name>substrate</name>
    </ligand>
</feature>
<dbReference type="Proteomes" id="UP000184032">
    <property type="component" value="Unassembled WGS sequence"/>
</dbReference>
<dbReference type="RefSeq" id="WP_083529131.1">
    <property type="nucleotide sequence ID" value="NZ_FQXI01000010.1"/>
</dbReference>
<evidence type="ECO:0000256" key="4">
    <source>
        <dbReference type="ARBA" id="ARBA00011233"/>
    </source>
</evidence>
<dbReference type="InterPro" id="IPR036704">
    <property type="entry name" value="RraA/RraA-like_sf"/>
</dbReference>